<accession>A0A183D022</accession>
<organism evidence="3">
    <name type="scientific">Gongylonema pulchrum</name>
    <dbReference type="NCBI Taxonomy" id="637853"/>
    <lineage>
        <taxon>Eukaryota</taxon>
        <taxon>Metazoa</taxon>
        <taxon>Ecdysozoa</taxon>
        <taxon>Nematoda</taxon>
        <taxon>Chromadorea</taxon>
        <taxon>Rhabditida</taxon>
        <taxon>Spirurina</taxon>
        <taxon>Spiruromorpha</taxon>
        <taxon>Spiruroidea</taxon>
        <taxon>Gongylonematidae</taxon>
        <taxon>Gongylonema</taxon>
    </lineage>
</organism>
<reference evidence="1 2" key="2">
    <citation type="submission" date="2018-11" db="EMBL/GenBank/DDBJ databases">
        <authorList>
            <consortium name="Pathogen Informatics"/>
        </authorList>
    </citation>
    <scope>NUCLEOTIDE SEQUENCE [LARGE SCALE GENOMIC DNA]</scope>
</reference>
<proteinExistence type="predicted"/>
<name>A0A183D022_9BILA</name>
<evidence type="ECO:0000313" key="3">
    <source>
        <dbReference type="WBParaSite" id="GPUH_0000206801-mRNA-1"/>
    </source>
</evidence>
<protein>
    <submittedName>
        <fullName evidence="3">Peroxisomal membrane protein PMP34</fullName>
    </submittedName>
</protein>
<keyword evidence="2" id="KW-1185">Reference proteome</keyword>
<reference evidence="3" key="1">
    <citation type="submission" date="2016-06" db="UniProtKB">
        <authorList>
            <consortium name="WormBaseParasite"/>
        </authorList>
    </citation>
    <scope>IDENTIFICATION</scope>
</reference>
<dbReference type="Proteomes" id="UP000271098">
    <property type="component" value="Unassembled WGS sequence"/>
</dbReference>
<dbReference type="EMBL" id="UYRT01002868">
    <property type="protein sequence ID" value="VDK31847.1"/>
    <property type="molecule type" value="Genomic_DNA"/>
</dbReference>
<dbReference type="AlphaFoldDB" id="A0A183D022"/>
<evidence type="ECO:0000313" key="1">
    <source>
        <dbReference type="EMBL" id="VDK31847.1"/>
    </source>
</evidence>
<evidence type="ECO:0000313" key="2">
    <source>
        <dbReference type="Proteomes" id="UP000271098"/>
    </source>
</evidence>
<sequence>MLTREQLYPAYNAFVVGALKNGLKLKYSNFLRNVYHYQSASGARDHLLQQNVLLNLFPSLLAALVHQSVYHRKFLEWLHG</sequence>
<gene>
    <name evidence="1" type="ORF">GPUH_LOCUS2063</name>
</gene>
<dbReference type="WBParaSite" id="GPUH_0000206801-mRNA-1">
    <property type="protein sequence ID" value="GPUH_0000206801-mRNA-1"/>
    <property type="gene ID" value="GPUH_0000206801"/>
</dbReference>